<keyword evidence="3" id="KW-0456">Lyase</keyword>
<accession>A0A7Y6EFY1</accession>
<dbReference type="AlphaFoldDB" id="A0A7Y6EFY1"/>
<dbReference type="RefSeq" id="WP_175310617.1">
    <property type="nucleotide sequence ID" value="NZ_CBCRYR010000016.1"/>
</dbReference>
<dbReference type="Proteomes" id="UP000536441">
    <property type="component" value="Unassembled WGS sequence"/>
</dbReference>
<name>A0A7Y6EFY1_9SPHN</name>
<evidence type="ECO:0000313" key="5">
    <source>
        <dbReference type="Proteomes" id="UP000536441"/>
    </source>
</evidence>
<dbReference type="CDD" id="cd06558">
    <property type="entry name" value="crotonase-like"/>
    <property type="match status" value="1"/>
</dbReference>
<dbReference type="GO" id="GO:0016829">
    <property type="term" value="F:lyase activity"/>
    <property type="evidence" value="ECO:0007669"/>
    <property type="project" value="UniProtKB-KW"/>
</dbReference>
<dbReference type="InterPro" id="IPR014748">
    <property type="entry name" value="Enoyl-CoA_hydra_C"/>
</dbReference>
<dbReference type="EMBL" id="JABMCH010000048">
    <property type="protein sequence ID" value="NUU45831.1"/>
    <property type="molecule type" value="Genomic_DNA"/>
</dbReference>
<dbReference type="SUPFAM" id="SSF52096">
    <property type="entry name" value="ClpP/crotonase"/>
    <property type="match status" value="1"/>
</dbReference>
<dbReference type="PANTHER" id="PTHR11941">
    <property type="entry name" value="ENOYL-COA HYDRATASE-RELATED"/>
    <property type="match status" value="1"/>
</dbReference>
<organism evidence="4 5">
    <name type="scientific">Sphingomonas zeae</name>
    <dbReference type="NCBI Taxonomy" id="1646122"/>
    <lineage>
        <taxon>Bacteria</taxon>
        <taxon>Pseudomonadati</taxon>
        <taxon>Pseudomonadota</taxon>
        <taxon>Alphaproteobacteria</taxon>
        <taxon>Sphingomonadales</taxon>
        <taxon>Sphingomonadaceae</taxon>
        <taxon>Sphingomonas</taxon>
    </lineage>
</organism>
<sequence length="265" mass="27463">MTDRATGPDGEILVSREGAHVARVTLNRPAQANAVSPRLAIELEAAVAALEADDSVVAVVLSAAGTRAFCAGADLKAIAAGQRDQLYTERGGFAGFVQAPRTKFWIACVEAPALAGGLEIALACDMIVASTNATFGLPEVQRALIAAAGGLARLPRRVPRGLALEMIATGEAVTATRAHAAGLVNHLTPSGEAFYKAVAVAERVAANAPLAVAESLAVARRADDLTEAELFALSRAAADRNYRTQDFAEGPRAFIEKRAPIWVGA</sequence>
<evidence type="ECO:0000256" key="1">
    <source>
        <dbReference type="ARBA" id="ARBA00005254"/>
    </source>
</evidence>
<dbReference type="InterPro" id="IPR029045">
    <property type="entry name" value="ClpP/crotonase-like_dom_sf"/>
</dbReference>
<dbReference type="GO" id="GO:0006635">
    <property type="term" value="P:fatty acid beta-oxidation"/>
    <property type="evidence" value="ECO:0007669"/>
    <property type="project" value="TreeGrafter"/>
</dbReference>
<dbReference type="Gene3D" id="3.90.226.10">
    <property type="entry name" value="2-enoyl-CoA Hydratase, Chain A, domain 1"/>
    <property type="match status" value="1"/>
</dbReference>
<keyword evidence="5" id="KW-1185">Reference proteome</keyword>
<evidence type="ECO:0000256" key="2">
    <source>
        <dbReference type="ARBA" id="ARBA00023098"/>
    </source>
</evidence>
<comment type="similarity">
    <text evidence="1">Belongs to the enoyl-CoA hydratase/isomerase family.</text>
</comment>
<evidence type="ECO:0000313" key="4">
    <source>
        <dbReference type="EMBL" id="NUU45831.1"/>
    </source>
</evidence>
<comment type="caution">
    <text evidence="4">The sequence shown here is derived from an EMBL/GenBank/DDBJ whole genome shotgun (WGS) entry which is preliminary data.</text>
</comment>
<keyword evidence="2" id="KW-0443">Lipid metabolism</keyword>
<gene>
    <name evidence="4" type="ORF">HP438_02415</name>
</gene>
<proteinExistence type="inferred from homology"/>
<dbReference type="PANTHER" id="PTHR11941:SF169">
    <property type="entry name" value="(7AS)-7A-METHYL-1,5-DIOXO-2,3,5,6,7,7A-HEXAHYDRO-1H-INDENE-CARBOXYL-COA HYDROLASE"/>
    <property type="match status" value="1"/>
</dbReference>
<evidence type="ECO:0000256" key="3">
    <source>
        <dbReference type="ARBA" id="ARBA00023239"/>
    </source>
</evidence>
<protein>
    <submittedName>
        <fullName evidence="4">Enoyl-CoA hydratase</fullName>
    </submittedName>
</protein>
<dbReference type="InterPro" id="IPR001753">
    <property type="entry name" value="Enoyl-CoA_hydra/iso"/>
</dbReference>
<dbReference type="Gene3D" id="1.10.12.10">
    <property type="entry name" value="Lyase 2-enoyl-coa Hydratase, Chain A, domain 2"/>
    <property type="match status" value="1"/>
</dbReference>
<reference evidence="4 5" key="1">
    <citation type="submission" date="2020-05" db="EMBL/GenBank/DDBJ databases">
        <title>Genome Sequencing of Type Strains.</title>
        <authorList>
            <person name="Lemaire J.F."/>
            <person name="Inderbitzin P."/>
            <person name="Gregorio O.A."/>
            <person name="Collins S.B."/>
            <person name="Wespe N."/>
            <person name="Knight-Connoni V."/>
        </authorList>
    </citation>
    <scope>NUCLEOTIDE SEQUENCE [LARGE SCALE GENOMIC DNA]</scope>
    <source>
        <strain evidence="4 5">DSM 100049</strain>
    </source>
</reference>
<dbReference type="Pfam" id="PF00378">
    <property type="entry name" value="ECH_1"/>
    <property type="match status" value="1"/>
</dbReference>